<proteinExistence type="inferred from homology"/>
<dbReference type="GO" id="GO:0008234">
    <property type="term" value="F:cysteine-type peptidase activity"/>
    <property type="evidence" value="ECO:0007669"/>
    <property type="project" value="UniProtKB-KW"/>
</dbReference>
<keyword evidence="4" id="KW-0788">Thiol protease</keyword>
<evidence type="ECO:0000256" key="1">
    <source>
        <dbReference type="ARBA" id="ARBA00005234"/>
    </source>
</evidence>
<comment type="similarity">
    <text evidence="1">Belongs to the peptidase C48 family.</text>
</comment>
<dbReference type="VEuPathDB" id="FungiDB:AFLA_002936"/>
<evidence type="ECO:0000313" key="6">
    <source>
        <dbReference type="EMBL" id="QRD87189.1"/>
    </source>
</evidence>
<keyword evidence="3" id="KW-0378">Hydrolase</keyword>
<dbReference type="VEuPathDB" id="FungiDB:F9C07_177"/>
<dbReference type="GO" id="GO:0006508">
    <property type="term" value="P:proteolysis"/>
    <property type="evidence" value="ECO:0007669"/>
    <property type="project" value="UniProtKB-KW"/>
</dbReference>
<keyword evidence="2 6" id="KW-0645">Protease</keyword>
<gene>
    <name evidence="6" type="ORF">F9C07_177</name>
</gene>
<dbReference type="InterPro" id="IPR038765">
    <property type="entry name" value="Papain-like_cys_pep_sf"/>
</dbReference>
<protein>
    <submittedName>
        <fullName evidence="6">Ulp1 protease family protein</fullName>
    </submittedName>
</protein>
<evidence type="ECO:0000256" key="4">
    <source>
        <dbReference type="ARBA" id="ARBA00022807"/>
    </source>
</evidence>
<dbReference type="Gene3D" id="3.40.395.10">
    <property type="entry name" value="Adenoviral Proteinase, Chain A"/>
    <property type="match status" value="1"/>
</dbReference>
<name>A0A7G5JT02_ASPFN</name>
<feature type="domain" description="Ubiquitin-like protease family profile" evidence="5">
    <location>
        <begin position="25"/>
        <end position="193"/>
    </location>
</feature>
<evidence type="ECO:0000256" key="3">
    <source>
        <dbReference type="ARBA" id="ARBA00022801"/>
    </source>
</evidence>
<dbReference type="PANTHER" id="PTHR46468:SF1">
    <property type="entry name" value="SENTRIN-SPECIFIC PROTEASE 8"/>
    <property type="match status" value="1"/>
</dbReference>
<dbReference type="GO" id="GO:0000338">
    <property type="term" value="P:protein deneddylation"/>
    <property type="evidence" value="ECO:0007669"/>
    <property type="project" value="UniProtKB-ARBA"/>
</dbReference>
<dbReference type="OMA" id="GFYFEYL"/>
<dbReference type="Proteomes" id="UP000596276">
    <property type="component" value="Chromosome 1"/>
</dbReference>
<dbReference type="AlphaFoldDB" id="A0A7G5JT02"/>
<dbReference type="EMBL" id="CP044619">
    <property type="protein sequence ID" value="QRD87189.1"/>
    <property type="molecule type" value="Genomic_DNA"/>
</dbReference>
<dbReference type="InterPro" id="IPR044613">
    <property type="entry name" value="Nep1/2-like"/>
</dbReference>
<dbReference type="SUPFAM" id="SSF54001">
    <property type="entry name" value="Cysteine proteinases"/>
    <property type="match status" value="1"/>
</dbReference>
<sequence length="278" mass="31598">MLDGGLGKLHKRMKRFGDTLNPDDAYLSYYDIRLTREDMQSLKNDWLTDNIISFWEEYLEREFLVNYKSSNIVLLRPSMSFMILQTPNPHTLREALPDFTRTTHVFLPINDCRNVTEAEGGTHWSLLLISIVDGIAFHYDSLPPGNVREAGTVTMKFGALLNRPIRFIHLQDSPVQENGSDCGVFVCLSMRHLLLKRLLTANASEKVSMSLGGMKVDARGGRKEMTKIIDGFRKEGERRRSYVAEQVHRRDYANLSLNRASLSPLGKKSASPGPPRIE</sequence>
<reference evidence="7" key="1">
    <citation type="journal article" date="2021" name="G3 (Bethesda)">
        <title>Chromosome assembled and annotated genome sequence of Aspergillus flavus NRRL 3357.</title>
        <authorList>
            <person name="Skerker J.M."/>
            <person name="Pianalto K.M."/>
            <person name="Mondo S.J."/>
            <person name="Yang K."/>
            <person name="Arkin A.P."/>
            <person name="Keller N.P."/>
            <person name="Grigoriev I.V."/>
            <person name="Louise Glass N.L."/>
        </authorList>
    </citation>
    <scope>NUCLEOTIDE SEQUENCE [LARGE SCALE GENOMIC DNA]</scope>
    <source>
        <strain evidence="7">ATCC 200026 / FGSC A1120 / IAM 13836 / NRRL 3357 / JCM 12722 / SRRC 167</strain>
    </source>
</reference>
<evidence type="ECO:0000313" key="7">
    <source>
        <dbReference type="Proteomes" id="UP000596276"/>
    </source>
</evidence>
<accession>B8MW47</accession>
<dbReference type="FunFam" id="3.40.395.10:FF:000008">
    <property type="entry name" value="Ulp1 protease family protein"/>
    <property type="match status" value="1"/>
</dbReference>
<dbReference type="PANTHER" id="PTHR46468">
    <property type="entry name" value="SENTRIN-SPECIFIC PROTEASE 8"/>
    <property type="match status" value="1"/>
</dbReference>
<dbReference type="Pfam" id="PF02902">
    <property type="entry name" value="Peptidase_C48"/>
    <property type="match status" value="1"/>
</dbReference>
<dbReference type="InterPro" id="IPR003653">
    <property type="entry name" value="Peptidase_C48_C"/>
</dbReference>
<organism evidence="6 7">
    <name type="scientific">Aspergillus flavus (strain ATCC 200026 / FGSC A1120 / IAM 13836 / NRRL 3357 / JCM 12722 / SRRC 167)</name>
    <dbReference type="NCBI Taxonomy" id="332952"/>
    <lineage>
        <taxon>Eukaryota</taxon>
        <taxon>Fungi</taxon>
        <taxon>Dikarya</taxon>
        <taxon>Ascomycota</taxon>
        <taxon>Pezizomycotina</taxon>
        <taxon>Eurotiomycetes</taxon>
        <taxon>Eurotiomycetidae</taxon>
        <taxon>Eurotiales</taxon>
        <taxon>Aspergillaceae</taxon>
        <taxon>Aspergillus</taxon>
        <taxon>Aspergillus subgen. Circumdati</taxon>
    </lineage>
</organism>
<dbReference type="GO" id="GO:0019784">
    <property type="term" value="F:deNEDDylase activity"/>
    <property type="evidence" value="ECO:0007669"/>
    <property type="project" value="InterPro"/>
</dbReference>
<evidence type="ECO:0000259" key="5">
    <source>
        <dbReference type="PROSITE" id="PS50600"/>
    </source>
</evidence>
<keyword evidence="7" id="KW-1185">Reference proteome</keyword>
<accession>A0A7G5JT02</accession>
<evidence type="ECO:0000256" key="2">
    <source>
        <dbReference type="ARBA" id="ARBA00022670"/>
    </source>
</evidence>
<dbReference type="PROSITE" id="PS50600">
    <property type="entry name" value="ULP_PROTEASE"/>
    <property type="match status" value="1"/>
</dbReference>